<proteinExistence type="predicted"/>
<feature type="transmembrane region" description="Helical" evidence="1">
    <location>
        <begin position="295"/>
        <end position="317"/>
    </location>
</feature>
<dbReference type="EMBL" id="CP047423">
    <property type="protein sequence ID" value="QPD02337.1"/>
    <property type="molecule type" value="Genomic_DNA"/>
</dbReference>
<keyword evidence="2" id="KW-0732">Signal</keyword>
<feature type="transmembrane region" description="Helical" evidence="1">
    <location>
        <begin position="227"/>
        <end position="245"/>
    </location>
</feature>
<feature type="signal peptide" evidence="2">
    <location>
        <begin position="1"/>
        <end position="19"/>
    </location>
</feature>
<keyword evidence="1" id="KW-1133">Transmembrane helix</keyword>
<dbReference type="Pfam" id="PF26514">
    <property type="entry name" value="DUF8173"/>
    <property type="match status" value="1"/>
</dbReference>
<dbReference type="KEGG" id="nkf:Nkreftii_000111"/>
<evidence type="ECO:0000256" key="1">
    <source>
        <dbReference type="SAM" id="Phobius"/>
    </source>
</evidence>
<feature type="chain" id="PRO_5032869674" description="DUF8173 domain-containing protein" evidence="2">
    <location>
        <begin position="20"/>
        <end position="383"/>
    </location>
</feature>
<organism evidence="4 5">
    <name type="scientific">Candidatus Nitrospira kreftii</name>
    <dbReference type="NCBI Taxonomy" id="2652173"/>
    <lineage>
        <taxon>Bacteria</taxon>
        <taxon>Pseudomonadati</taxon>
        <taxon>Nitrospirota</taxon>
        <taxon>Nitrospiria</taxon>
        <taxon>Nitrospirales</taxon>
        <taxon>Nitrospiraceae</taxon>
        <taxon>Nitrospira</taxon>
    </lineage>
</organism>
<sequence>MSVMFVVMACLSVSSLAWAEESSEQAKWRERVVLGAGQETQGDYFGFGPHVEISGTVHGDVYAAGGEVLVDGVVDGDLIVAAGVVRVSGEVTQDVRIAGGTVTLSGTIHRNATIASGEVHLTESSHLKGNAVIGAGNLLLGGSTDGDVRIGAGNVTLSKTIGGNLDVAAAAIRLTSKASVGKNVRYWSDDESSIDEGATVLGTITRHPVPEVFKGKEVRRGVAGVKLVAGMVSFASTLLLGLLLLRIYPVFTANAVTTIQERPWITLGVGGAVLAGTPPLAFLCMATVLGAPIGLMLVVMYVVTLYLGRVFVMLWLGQRLLRRVSGSSSVARAFVTGLVAYFMLSLVPFVGELLTLVTIVTGLGAILITKKELVVRMREQQLV</sequence>
<protein>
    <recommendedName>
        <fullName evidence="3">DUF8173 domain-containing protein</fullName>
    </recommendedName>
</protein>
<feature type="domain" description="DUF8173" evidence="3">
    <location>
        <begin position="226"/>
        <end position="368"/>
    </location>
</feature>
<evidence type="ECO:0000256" key="2">
    <source>
        <dbReference type="SAM" id="SignalP"/>
    </source>
</evidence>
<name>A0A7S8FAS0_9BACT</name>
<dbReference type="Proteomes" id="UP000593737">
    <property type="component" value="Chromosome"/>
</dbReference>
<evidence type="ECO:0000313" key="5">
    <source>
        <dbReference type="Proteomes" id="UP000593737"/>
    </source>
</evidence>
<keyword evidence="1" id="KW-0812">Transmembrane</keyword>
<keyword evidence="1" id="KW-0472">Membrane</keyword>
<gene>
    <name evidence="4" type="ORF">Nkreftii_000111</name>
</gene>
<dbReference type="AlphaFoldDB" id="A0A7S8FAS0"/>
<feature type="transmembrane region" description="Helical" evidence="1">
    <location>
        <begin position="265"/>
        <end position="289"/>
    </location>
</feature>
<dbReference type="InterPro" id="IPR058486">
    <property type="entry name" value="DUF8173"/>
</dbReference>
<accession>A0A7S8FAS0</accession>
<feature type="transmembrane region" description="Helical" evidence="1">
    <location>
        <begin position="353"/>
        <end position="369"/>
    </location>
</feature>
<reference evidence="4 5" key="1">
    <citation type="journal article" date="2020" name="ISME J.">
        <title>Enrichment and physiological characterization of a novel comammox Nitrospira indicates ammonium inhibition of complete nitrification.</title>
        <authorList>
            <person name="Sakoula D."/>
            <person name="Koch H."/>
            <person name="Frank J."/>
            <person name="Jetten M.S.M."/>
            <person name="van Kessel M.A.H.J."/>
            <person name="Lucker S."/>
        </authorList>
    </citation>
    <scope>NUCLEOTIDE SEQUENCE [LARGE SCALE GENOMIC DNA]</scope>
    <source>
        <strain evidence="4">Comreactor17</strain>
    </source>
</reference>
<evidence type="ECO:0000259" key="3">
    <source>
        <dbReference type="Pfam" id="PF26514"/>
    </source>
</evidence>
<evidence type="ECO:0000313" key="4">
    <source>
        <dbReference type="EMBL" id="QPD02337.1"/>
    </source>
</evidence>